<keyword evidence="2" id="KW-1185">Reference proteome</keyword>
<accession>A0AAV4WX46</accession>
<dbReference type="EMBL" id="BPLQ01015341">
    <property type="protein sequence ID" value="GIY87460.1"/>
    <property type="molecule type" value="Genomic_DNA"/>
</dbReference>
<dbReference type="Proteomes" id="UP001054837">
    <property type="component" value="Unassembled WGS sequence"/>
</dbReference>
<evidence type="ECO:0000313" key="2">
    <source>
        <dbReference type="Proteomes" id="UP001054837"/>
    </source>
</evidence>
<organism evidence="1 2">
    <name type="scientific">Caerostris darwini</name>
    <dbReference type="NCBI Taxonomy" id="1538125"/>
    <lineage>
        <taxon>Eukaryota</taxon>
        <taxon>Metazoa</taxon>
        <taxon>Ecdysozoa</taxon>
        <taxon>Arthropoda</taxon>
        <taxon>Chelicerata</taxon>
        <taxon>Arachnida</taxon>
        <taxon>Araneae</taxon>
        <taxon>Araneomorphae</taxon>
        <taxon>Entelegynae</taxon>
        <taxon>Araneoidea</taxon>
        <taxon>Araneidae</taxon>
        <taxon>Caerostris</taxon>
    </lineage>
</organism>
<name>A0AAV4WX46_9ARAC</name>
<dbReference type="AlphaFoldDB" id="A0AAV4WX46"/>
<proteinExistence type="predicted"/>
<sequence length="90" mass="9958">MTLQILTVKEEDIGIICVKPGGVSWRKCKCRDALPSGQHTRCGPNCPALLLRARDPKDAVRKLHAPCNCNCNCSERGPKTARRLIKTECL</sequence>
<gene>
    <name evidence="1" type="ORF">CDAR_320931</name>
</gene>
<comment type="caution">
    <text evidence="1">The sequence shown here is derived from an EMBL/GenBank/DDBJ whole genome shotgun (WGS) entry which is preliminary data.</text>
</comment>
<protein>
    <submittedName>
        <fullName evidence="1">Uncharacterized protein</fullName>
    </submittedName>
</protein>
<evidence type="ECO:0000313" key="1">
    <source>
        <dbReference type="EMBL" id="GIY87460.1"/>
    </source>
</evidence>
<reference evidence="1 2" key="1">
    <citation type="submission" date="2021-06" db="EMBL/GenBank/DDBJ databases">
        <title>Caerostris darwini draft genome.</title>
        <authorList>
            <person name="Kono N."/>
            <person name="Arakawa K."/>
        </authorList>
    </citation>
    <scope>NUCLEOTIDE SEQUENCE [LARGE SCALE GENOMIC DNA]</scope>
</reference>